<gene>
    <name evidence="2" type="ORF">HUG17_7542</name>
</gene>
<feature type="transmembrane region" description="Helical" evidence="1">
    <location>
        <begin position="363"/>
        <end position="386"/>
    </location>
</feature>
<dbReference type="Proteomes" id="UP000828236">
    <property type="component" value="Unassembled WGS sequence"/>
</dbReference>
<keyword evidence="1" id="KW-0812">Transmembrane</keyword>
<reference evidence="2" key="2">
    <citation type="journal article" date="2021" name="World Allergy Organ. J.">
        <title>Chromosome-level assembly of Dermatophagoides farinae genome and transcriptome reveals two novel allergens Der f 37 and Der f 39.</title>
        <authorList>
            <person name="Chen J."/>
            <person name="Cai Z."/>
            <person name="Fan D."/>
            <person name="Hu J."/>
            <person name="Hou Y."/>
            <person name="He Y."/>
            <person name="Zhang Z."/>
            <person name="Zhao Z."/>
            <person name="Gao P."/>
            <person name="Hu W."/>
            <person name="Sun J."/>
            <person name="Li J."/>
            <person name="Ji K."/>
        </authorList>
    </citation>
    <scope>NUCLEOTIDE SEQUENCE</scope>
    <source>
        <strain evidence="2">JKM2019</strain>
    </source>
</reference>
<name>A0A9D4NS43_DERFA</name>
<evidence type="ECO:0000313" key="2">
    <source>
        <dbReference type="EMBL" id="KAH7637336.1"/>
    </source>
</evidence>
<evidence type="ECO:0000256" key="1">
    <source>
        <dbReference type="SAM" id="Phobius"/>
    </source>
</evidence>
<accession>A0A9D4NS43</accession>
<feature type="transmembrane region" description="Helical" evidence="1">
    <location>
        <begin position="209"/>
        <end position="227"/>
    </location>
</feature>
<feature type="transmembrane region" description="Helical" evidence="1">
    <location>
        <begin position="159"/>
        <end position="178"/>
    </location>
</feature>
<dbReference type="AlphaFoldDB" id="A0A9D4NS43"/>
<sequence>MVWQTIASWTKTAWNWLVQGGRLLNDAVNVYQAVEDIYFKGQPPPTPILPEYDRDKLDQLYNGRQPITESECMSIFGKQFQTMSDQQPPEWLGKCCLDEPRIYCKCFNQIKTTHTLLLSCPYLMEKKFDATCHHLNNVKLGLKFLGLDAVVKFPRKNPYTFLAGMAVLGVGLLFWMSLDFSEIKTTILVILIVVFLLCLRTFIKSNVKPLFWIGIMAATGVTIYYGIEELKEFAEKKHIQESLQTLSNEPPPSTTATTTVEPQINQKECEEIFIRRTSKMIGKCCLDLNDCHCLNNDHNAQLLLRSCPKLQEKNIDIVCRFMGQQRTIRNDQQLLTRKIHVLNSSSSSSPSSQWQQSIMKNKINVITIFLLVIDFILFIITIETFFEWQKMDNDNGYNNLKQISSNNNLDEFNGNEMEKFTTKININQQQQQQITTNNKVDLMNPKTSTTTKIISDHDS</sequence>
<keyword evidence="1" id="KW-1133">Transmembrane helix</keyword>
<protein>
    <submittedName>
        <fullName evidence="2">Uncharacterized protein</fullName>
    </submittedName>
</protein>
<organism evidence="2">
    <name type="scientific">Dermatophagoides farinae</name>
    <name type="common">American house dust mite</name>
    <dbReference type="NCBI Taxonomy" id="6954"/>
    <lineage>
        <taxon>Eukaryota</taxon>
        <taxon>Metazoa</taxon>
        <taxon>Ecdysozoa</taxon>
        <taxon>Arthropoda</taxon>
        <taxon>Chelicerata</taxon>
        <taxon>Arachnida</taxon>
        <taxon>Acari</taxon>
        <taxon>Acariformes</taxon>
        <taxon>Sarcoptiformes</taxon>
        <taxon>Astigmata</taxon>
        <taxon>Psoroptidia</taxon>
        <taxon>Analgoidea</taxon>
        <taxon>Pyroglyphidae</taxon>
        <taxon>Dermatophagoidinae</taxon>
        <taxon>Dermatophagoides</taxon>
    </lineage>
</organism>
<reference evidence="2" key="1">
    <citation type="submission" date="2020-06" db="EMBL/GenBank/DDBJ databases">
        <authorList>
            <person name="Ji K."/>
            <person name="Li J."/>
        </authorList>
    </citation>
    <scope>NUCLEOTIDE SEQUENCE</scope>
    <source>
        <strain evidence="2">JKM2019</strain>
        <tissue evidence="2">Whole body</tissue>
    </source>
</reference>
<comment type="caution">
    <text evidence="2">The sequence shown here is derived from an EMBL/GenBank/DDBJ whole genome shotgun (WGS) entry which is preliminary data.</text>
</comment>
<feature type="transmembrane region" description="Helical" evidence="1">
    <location>
        <begin position="185"/>
        <end position="203"/>
    </location>
</feature>
<dbReference type="EMBL" id="SDOV01000009">
    <property type="protein sequence ID" value="KAH7637336.1"/>
    <property type="molecule type" value="Genomic_DNA"/>
</dbReference>
<proteinExistence type="predicted"/>
<keyword evidence="1" id="KW-0472">Membrane</keyword>